<dbReference type="InterPro" id="IPR003100">
    <property type="entry name" value="PAZ_dom"/>
</dbReference>
<name>A0A9N9CU55_9GLOM</name>
<evidence type="ECO:0000259" key="3">
    <source>
        <dbReference type="PROSITE" id="PS50821"/>
    </source>
</evidence>
<dbReference type="GO" id="GO:0003723">
    <property type="term" value="F:RNA binding"/>
    <property type="evidence" value="ECO:0007669"/>
    <property type="project" value="InterPro"/>
</dbReference>
<feature type="domain" description="PAZ" evidence="3">
    <location>
        <begin position="200"/>
        <end position="286"/>
    </location>
</feature>
<evidence type="ECO:0000256" key="2">
    <source>
        <dbReference type="SAM" id="MobiDB-lite"/>
    </source>
</evidence>
<dbReference type="InterPro" id="IPR014811">
    <property type="entry name" value="ArgoL1"/>
</dbReference>
<gene>
    <name evidence="5" type="ORF">CPELLU_LOCUS7692</name>
</gene>
<dbReference type="InterPro" id="IPR036397">
    <property type="entry name" value="RNaseH_sf"/>
</dbReference>
<dbReference type="Gene3D" id="3.40.50.2300">
    <property type="match status" value="1"/>
</dbReference>
<evidence type="ECO:0000256" key="1">
    <source>
        <dbReference type="RuleBase" id="RU361178"/>
    </source>
</evidence>
<dbReference type="InterPro" id="IPR003165">
    <property type="entry name" value="Piwi"/>
</dbReference>
<dbReference type="SUPFAM" id="SSF101690">
    <property type="entry name" value="PAZ domain"/>
    <property type="match status" value="1"/>
</dbReference>
<accession>A0A9N9CU55</accession>
<dbReference type="Gene3D" id="2.170.260.10">
    <property type="entry name" value="paz domain"/>
    <property type="match status" value="1"/>
</dbReference>
<proteinExistence type="inferred from homology"/>
<protein>
    <submittedName>
        <fullName evidence="5">14677_t:CDS:1</fullName>
    </submittedName>
</protein>
<evidence type="ECO:0000259" key="4">
    <source>
        <dbReference type="PROSITE" id="PS50822"/>
    </source>
</evidence>
<comment type="similarity">
    <text evidence="1">Belongs to the argonaute family.</text>
</comment>
<feature type="domain" description="Piwi" evidence="4">
    <location>
        <begin position="454"/>
        <end position="762"/>
    </location>
</feature>
<dbReference type="InterPro" id="IPR036085">
    <property type="entry name" value="PAZ_dom_sf"/>
</dbReference>
<dbReference type="PROSITE" id="PS50821">
    <property type="entry name" value="PAZ"/>
    <property type="match status" value="1"/>
</dbReference>
<dbReference type="OrthoDB" id="2421973at2759"/>
<dbReference type="Proteomes" id="UP000789759">
    <property type="component" value="Unassembled WGS sequence"/>
</dbReference>
<dbReference type="Pfam" id="PF08699">
    <property type="entry name" value="ArgoL1"/>
    <property type="match status" value="1"/>
</dbReference>
<feature type="region of interest" description="Disordered" evidence="2">
    <location>
        <begin position="1"/>
        <end position="20"/>
    </location>
</feature>
<dbReference type="Gene3D" id="3.30.420.10">
    <property type="entry name" value="Ribonuclease H-like superfamily/Ribonuclease H"/>
    <property type="match status" value="1"/>
</dbReference>
<dbReference type="SUPFAM" id="SSF53098">
    <property type="entry name" value="Ribonuclease H-like"/>
    <property type="match status" value="1"/>
</dbReference>
<comment type="caution">
    <text evidence="5">The sequence shown here is derived from an EMBL/GenBank/DDBJ whole genome shotgun (WGS) entry which is preliminary data.</text>
</comment>
<dbReference type="SMART" id="SM00949">
    <property type="entry name" value="PAZ"/>
    <property type="match status" value="1"/>
</dbReference>
<keyword evidence="6" id="KW-1185">Reference proteome</keyword>
<dbReference type="Pfam" id="PF02171">
    <property type="entry name" value="Piwi"/>
    <property type="match status" value="1"/>
</dbReference>
<organism evidence="5 6">
    <name type="scientific">Cetraspora pellucida</name>
    <dbReference type="NCBI Taxonomy" id="1433469"/>
    <lineage>
        <taxon>Eukaryota</taxon>
        <taxon>Fungi</taxon>
        <taxon>Fungi incertae sedis</taxon>
        <taxon>Mucoromycota</taxon>
        <taxon>Glomeromycotina</taxon>
        <taxon>Glomeromycetes</taxon>
        <taxon>Diversisporales</taxon>
        <taxon>Gigasporaceae</taxon>
        <taxon>Cetraspora</taxon>
    </lineage>
</organism>
<dbReference type="CDD" id="cd02846">
    <property type="entry name" value="PAZ_argonaute_like"/>
    <property type="match status" value="1"/>
</dbReference>
<reference evidence="5" key="1">
    <citation type="submission" date="2021-06" db="EMBL/GenBank/DDBJ databases">
        <authorList>
            <person name="Kallberg Y."/>
            <person name="Tangrot J."/>
            <person name="Rosling A."/>
        </authorList>
    </citation>
    <scope>NUCLEOTIDE SEQUENCE</scope>
    <source>
        <strain evidence="5">FL966</strain>
    </source>
</reference>
<dbReference type="SMART" id="SM00950">
    <property type="entry name" value="Piwi"/>
    <property type="match status" value="1"/>
</dbReference>
<evidence type="ECO:0000313" key="5">
    <source>
        <dbReference type="EMBL" id="CAG8616177.1"/>
    </source>
</evidence>
<sequence length="781" mass="90769">MQNQPPKAPTFEIARRPKEPAKTDEIDEIVEIETNFRRFSFNKLYSYTFEVSTQGRKAKKNDMYKVFRNLYEFKKFGSNVFPAFDENMIYSSVEFGNQKRLNAKIDGKQYIAILKFSAEIDFSLLKNYIEQDNYQILDSRLSNLLRVLNIYLNSDVRSRNLTLGRRTFPIPDKPQYLYGGLELMFGFYQSVRIGWRLYERDIQYLNRFLKNLRFITTYSDSEKTITDVTFQSASKQTFMKDEVQTSVKKYYEDSGLPLVYPNLPCIIVKKGYRTSFFPLEVCVLVRGQKHKTDDLTQLQQEDMIKKTVIGPNERFDRISKGIQKEYKHGSDKRLQSISFKVDNIGFVKLKSKKLVSPPMNVNNKQITTEKGEWEIIKFNKCADLYNWSVVCFDLELKISLIESAIRLLKEVLISKGLNVPHMPKISISNCQDYKKAIMLAVQDSLIEPSKPAQLIICIIPKKQQEEDCLYAKIKRICYLKLGIMNQCILTKGLKENRRLRQVFNNMALKINAKLNGENSRLADGQLDFKCERAHMVFAADVYHPSRDDKKKGRPSVSAICGSMNDTLTEYCCRYRMNEKLRHDVDIIENLNDMVLELFEQRKIRGGLLPDQIIFYRDGVGETQFETVIADELEPLLVALETYYRSENLPPPKLTFMIIQKRHHARFKLINGGNCSHGTIVDTEIVMSQEFSFFLLSHVSQTGTARSGFYHVILNQGNYSAAEIYNLTFRLCFLSSRCSRSLSQVTPASYAHNIANLARYFKVQDGKWHRVESKLENEQFFL</sequence>
<dbReference type="PANTHER" id="PTHR22891">
    <property type="entry name" value="EUKARYOTIC TRANSLATION INITIATION FACTOR 2C"/>
    <property type="match status" value="1"/>
</dbReference>
<dbReference type="EMBL" id="CAJVQA010005241">
    <property type="protein sequence ID" value="CAG8616177.1"/>
    <property type="molecule type" value="Genomic_DNA"/>
</dbReference>
<dbReference type="Pfam" id="PF02170">
    <property type="entry name" value="PAZ"/>
    <property type="match status" value="1"/>
</dbReference>
<dbReference type="AlphaFoldDB" id="A0A9N9CU55"/>
<dbReference type="InterPro" id="IPR012337">
    <property type="entry name" value="RNaseH-like_sf"/>
</dbReference>
<evidence type="ECO:0000313" key="6">
    <source>
        <dbReference type="Proteomes" id="UP000789759"/>
    </source>
</evidence>
<dbReference type="PROSITE" id="PS50822">
    <property type="entry name" value="PIWI"/>
    <property type="match status" value="1"/>
</dbReference>